<dbReference type="Pfam" id="PF01638">
    <property type="entry name" value="HxlR"/>
    <property type="match status" value="1"/>
</dbReference>
<dbReference type="InterPro" id="IPR036390">
    <property type="entry name" value="WH_DNA-bd_sf"/>
</dbReference>
<keyword evidence="6" id="KW-1185">Reference proteome</keyword>
<gene>
    <name evidence="5" type="ORF">HY30_03870</name>
</gene>
<accession>A0A062UIR8</accession>
<evidence type="ECO:0000313" key="5">
    <source>
        <dbReference type="EMBL" id="KCZ58886.1"/>
    </source>
</evidence>
<dbReference type="Proteomes" id="UP000027190">
    <property type="component" value="Unassembled WGS sequence"/>
</dbReference>
<dbReference type="EMBL" id="AWFG01000019">
    <property type="protein sequence ID" value="KCZ58886.1"/>
    <property type="molecule type" value="Genomic_DNA"/>
</dbReference>
<dbReference type="STRING" id="1280947.HY30_03870"/>
<evidence type="ECO:0000256" key="3">
    <source>
        <dbReference type="ARBA" id="ARBA00023163"/>
    </source>
</evidence>
<name>A0A062UIR8_9PROT</name>
<reference evidence="5 6" key="1">
    <citation type="journal article" date="2014" name="Antonie Van Leeuwenhoek">
        <title>Hyphomonas beringensis sp. nov. and Hyphomonas chukchiensis sp. nov., isolated from surface seawater of the Bering Sea and Chukchi Sea.</title>
        <authorList>
            <person name="Li C."/>
            <person name="Lai Q."/>
            <person name="Li G."/>
            <person name="Dong C."/>
            <person name="Wang J."/>
            <person name="Liao Y."/>
            <person name="Shao Z."/>
        </authorList>
    </citation>
    <scope>NUCLEOTIDE SEQUENCE [LARGE SCALE GENOMIC DNA]</scope>
    <source>
        <strain evidence="5 6">BH-BN04-4</strain>
    </source>
</reference>
<dbReference type="PATRIC" id="fig|1280947.3.peg.1649"/>
<dbReference type="PROSITE" id="PS51118">
    <property type="entry name" value="HTH_HXLR"/>
    <property type="match status" value="1"/>
</dbReference>
<dbReference type="OrthoDB" id="9782219at2"/>
<evidence type="ECO:0000256" key="2">
    <source>
        <dbReference type="ARBA" id="ARBA00023125"/>
    </source>
</evidence>
<evidence type="ECO:0000256" key="1">
    <source>
        <dbReference type="ARBA" id="ARBA00023015"/>
    </source>
</evidence>
<comment type="caution">
    <text evidence="5">The sequence shown here is derived from an EMBL/GenBank/DDBJ whole genome shotgun (WGS) entry which is preliminary data.</text>
</comment>
<dbReference type="AlphaFoldDB" id="A0A062UIR8"/>
<keyword evidence="1" id="KW-0805">Transcription regulation</keyword>
<evidence type="ECO:0000259" key="4">
    <source>
        <dbReference type="PROSITE" id="PS51118"/>
    </source>
</evidence>
<dbReference type="eggNOG" id="COG1733">
    <property type="taxonomic scope" value="Bacteria"/>
</dbReference>
<dbReference type="GO" id="GO:0003677">
    <property type="term" value="F:DNA binding"/>
    <property type="evidence" value="ECO:0007669"/>
    <property type="project" value="UniProtKB-KW"/>
</dbReference>
<sequence length="163" mass="17915">MAKRHTHTCPIAGVLNIFGDNWTWLVIREAFYGATRFSEIQRNTGIAKNVLSDRLDVLVNEGILAREDVGENGTRYAYRLTAKGESLHPVLLALHQWGNEHVYGPGNEPVLLLERATGKPLQPLAPTSRNGRRLTRADILTRPGPGASKATVRRLAEADASLA</sequence>
<protein>
    <recommendedName>
        <fullName evidence="4">HTH hxlR-type domain-containing protein</fullName>
    </recommendedName>
</protein>
<feature type="domain" description="HTH hxlR-type" evidence="4">
    <location>
        <begin position="9"/>
        <end position="106"/>
    </location>
</feature>
<keyword evidence="2" id="KW-0238">DNA-binding</keyword>
<evidence type="ECO:0000313" key="6">
    <source>
        <dbReference type="Proteomes" id="UP000027190"/>
    </source>
</evidence>
<dbReference type="InterPro" id="IPR036388">
    <property type="entry name" value="WH-like_DNA-bd_sf"/>
</dbReference>
<proteinExistence type="predicted"/>
<dbReference type="InterPro" id="IPR002577">
    <property type="entry name" value="HTH_HxlR"/>
</dbReference>
<keyword evidence="3" id="KW-0804">Transcription</keyword>
<dbReference type="RefSeq" id="WP_034738919.1">
    <property type="nucleotide sequence ID" value="NZ_AWFG01000019.1"/>
</dbReference>
<dbReference type="PANTHER" id="PTHR33204:SF18">
    <property type="entry name" value="TRANSCRIPTIONAL REGULATORY PROTEIN"/>
    <property type="match status" value="1"/>
</dbReference>
<dbReference type="SUPFAM" id="SSF46785">
    <property type="entry name" value="Winged helix' DNA-binding domain"/>
    <property type="match status" value="1"/>
</dbReference>
<organism evidence="5 6">
    <name type="scientific">Hyphomonas chukchiensis</name>
    <dbReference type="NCBI Taxonomy" id="1280947"/>
    <lineage>
        <taxon>Bacteria</taxon>
        <taxon>Pseudomonadati</taxon>
        <taxon>Pseudomonadota</taxon>
        <taxon>Alphaproteobacteria</taxon>
        <taxon>Hyphomonadales</taxon>
        <taxon>Hyphomonadaceae</taxon>
        <taxon>Hyphomonas</taxon>
    </lineage>
</organism>
<dbReference type="Gene3D" id="1.10.10.10">
    <property type="entry name" value="Winged helix-like DNA-binding domain superfamily/Winged helix DNA-binding domain"/>
    <property type="match status" value="1"/>
</dbReference>
<dbReference type="PANTHER" id="PTHR33204">
    <property type="entry name" value="TRANSCRIPTIONAL REGULATOR, MARR FAMILY"/>
    <property type="match status" value="1"/>
</dbReference>